<dbReference type="PANTHER" id="PTHR46406:SF1">
    <property type="entry name" value="NITRIC OXIDE-ASSOCIATED PROTEIN 1"/>
    <property type="match status" value="1"/>
</dbReference>
<dbReference type="AlphaFoldDB" id="A0AAD9B0K3"/>
<accession>A0AAD9B0K3</accession>
<gene>
    <name evidence="1" type="ORF">KUDE01_015785</name>
</gene>
<evidence type="ECO:0000313" key="2">
    <source>
        <dbReference type="Proteomes" id="UP001228049"/>
    </source>
</evidence>
<dbReference type="Proteomes" id="UP001228049">
    <property type="component" value="Unassembled WGS sequence"/>
</dbReference>
<dbReference type="EMBL" id="JASDAP010000268">
    <property type="protein sequence ID" value="KAK1875095.1"/>
    <property type="molecule type" value="Genomic_DNA"/>
</dbReference>
<keyword evidence="2" id="KW-1185">Reference proteome</keyword>
<organism evidence="1 2">
    <name type="scientific">Dissostichus eleginoides</name>
    <name type="common">Patagonian toothfish</name>
    <name type="synonym">Dissostichus amissus</name>
    <dbReference type="NCBI Taxonomy" id="100907"/>
    <lineage>
        <taxon>Eukaryota</taxon>
        <taxon>Metazoa</taxon>
        <taxon>Chordata</taxon>
        <taxon>Craniata</taxon>
        <taxon>Vertebrata</taxon>
        <taxon>Euteleostomi</taxon>
        <taxon>Actinopterygii</taxon>
        <taxon>Neopterygii</taxon>
        <taxon>Teleostei</taxon>
        <taxon>Neoteleostei</taxon>
        <taxon>Acanthomorphata</taxon>
        <taxon>Eupercaria</taxon>
        <taxon>Perciformes</taxon>
        <taxon>Notothenioidei</taxon>
        <taxon>Nototheniidae</taxon>
        <taxon>Dissostichus</taxon>
    </lineage>
</organism>
<dbReference type="InterPro" id="IPR052807">
    <property type="entry name" value="Mito_transl_resp_regulator"/>
</dbReference>
<name>A0AAD9B0K3_DISEL</name>
<comment type="caution">
    <text evidence="1">The sequence shown here is derived from an EMBL/GenBank/DDBJ whole genome shotgun (WGS) entry which is preliminary data.</text>
</comment>
<feature type="non-terminal residue" evidence="1">
    <location>
        <position position="72"/>
    </location>
</feature>
<evidence type="ECO:0000313" key="1">
    <source>
        <dbReference type="EMBL" id="KAK1875095.1"/>
    </source>
</evidence>
<dbReference type="PANTHER" id="PTHR46406">
    <property type="entry name" value="NITRIC OXIDE-ASSOCIATED PROTEIN 1"/>
    <property type="match status" value="1"/>
</dbReference>
<reference evidence="1" key="1">
    <citation type="submission" date="2023-04" db="EMBL/GenBank/DDBJ databases">
        <title>Chromosome-level genome of Chaenocephalus aceratus.</title>
        <authorList>
            <person name="Park H."/>
        </authorList>
    </citation>
    <scope>NUCLEOTIDE SEQUENCE</scope>
    <source>
        <strain evidence="1">DE</strain>
        <tissue evidence="1">Muscle</tissue>
    </source>
</reference>
<sequence length="72" mass="8123">VPAGGSERMKDFPPLVPQDFRLQGVGDQLLLLSPRPRGRLFSLRTPPLLPHLVKLKGDRVRKSVAYRTLKHV</sequence>
<protein>
    <submittedName>
        <fullName evidence="1">Nitric oxide-associated protein 1</fullName>
    </submittedName>
</protein>
<proteinExistence type="predicted"/>
<feature type="non-terminal residue" evidence="1">
    <location>
        <position position="1"/>
    </location>
</feature>